<dbReference type="InterPro" id="IPR052984">
    <property type="entry name" value="UPF0421"/>
</dbReference>
<evidence type="ECO:0000256" key="4">
    <source>
        <dbReference type="ARBA" id="ARBA00022989"/>
    </source>
</evidence>
<evidence type="ECO:0000256" key="2">
    <source>
        <dbReference type="ARBA" id="ARBA00022475"/>
    </source>
</evidence>
<dbReference type="PANTHER" id="PTHR40064">
    <property type="entry name" value="MEMBRANE PROTEIN-RELATED"/>
    <property type="match status" value="1"/>
</dbReference>
<dbReference type="InterPro" id="IPR038323">
    <property type="entry name" value="ArAE_1_C_sf"/>
</dbReference>
<evidence type="ECO:0000256" key="5">
    <source>
        <dbReference type="ARBA" id="ARBA00023136"/>
    </source>
</evidence>
<keyword evidence="5 6" id="KW-0472">Membrane</keyword>
<protein>
    <submittedName>
        <fullName evidence="8">Uncharacterized membrane protein YgaE (UPF0421/DUF939 family)</fullName>
    </submittedName>
</protein>
<evidence type="ECO:0000259" key="7">
    <source>
        <dbReference type="Pfam" id="PF11728"/>
    </source>
</evidence>
<dbReference type="OrthoDB" id="357521at2"/>
<comment type="subcellular location">
    <subcellularLocation>
        <location evidence="1">Cell membrane</location>
        <topology evidence="1">Multi-pass membrane protein</topology>
    </subcellularLocation>
</comment>
<evidence type="ECO:0000313" key="9">
    <source>
        <dbReference type="Proteomes" id="UP000242682"/>
    </source>
</evidence>
<feature type="transmembrane region" description="Helical" evidence="6">
    <location>
        <begin position="120"/>
        <end position="142"/>
    </location>
</feature>
<dbReference type="RefSeq" id="WP_106532612.1">
    <property type="nucleotide sequence ID" value="NZ_PYAT01000003.1"/>
</dbReference>
<evidence type="ECO:0000256" key="6">
    <source>
        <dbReference type="SAM" id="Phobius"/>
    </source>
</evidence>
<gene>
    <name evidence="8" type="ORF">B0H99_103243</name>
</gene>
<dbReference type="Proteomes" id="UP000242682">
    <property type="component" value="Unassembled WGS sequence"/>
</dbReference>
<keyword evidence="9" id="KW-1185">Reference proteome</keyword>
<feature type="transmembrane region" description="Helical" evidence="6">
    <location>
        <begin position="81"/>
        <end position="100"/>
    </location>
</feature>
<keyword evidence="3 6" id="KW-0812">Transmembrane</keyword>
<reference evidence="8 9" key="1">
    <citation type="submission" date="2018-03" db="EMBL/GenBank/DDBJ databases">
        <title>Genomic Encyclopedia of Type Strains, Phase III (KMG-III): the genomes of soil and plant-associated and newly described type strains.</title>
        <authorList>
            <person name="Whitman W."/>
        </authorList>
    </citation>
    <scope>NUCLEOTIDE SEQUENCE [LARGE SCALE GENOMIC DNA]</scope>
    <source>
        <strain evidence="8 9">CGMCC 1.12259</strain>
    </source>
</reference>
<dbReference type="EMBL" id="PYAT01000003">
    <property type="protein sequence ID" value="PSL41109.1"/>
    <property type="molecule type" value="Genomic_DNA"/>
</dbReference>
<name>A0A2P8H4I6_9BACL</name>
<dbReference type="Gene3D" id="1.20.120.940">
    <property type="entry name" value="Putative aromatic acid exporter, C-terminal domain"/>
    <property type="match status" value="1"/>
</dbReference>
<comment type="caution">
    <text evidence="8">The sequence shown here is derived from an EMBL/GenBank/DDBJ whole genome shotgun (WGS) entry which is preliminary data.</text>
</comment>
<dbReference type="AlphaFoldDB" id="A0A2P8H4I6"/>
<sequence length="327" mass="37262">MKLKRFSIGYRTMKTAAGATVAISLAQLLELDYYVSAGILAILCIQPTKKKSIRAAFTRFVASLIAIAFAFVFFEGFAYHPAVLGLLILLFIPALVSLGFTEGFVSSSVILMHIYNSKNLTGALFVNELMLMAIGFGTALLVNMYMPSIERKLDSYRFEIEKLYSAIFREIVVYLRQGDSHWSGKELVETAELLKEAKALAYQDVENHVTRLENKHYHYFDMREQQFDIIERILPKITALPVMVGHSELVADFLEDLGEHIHSGNTARHYMNKLESLKADFANMPLPKDYETFFAMASLYEVIQEMEKYLEIKQSYKGFHNKKTAEI</sequence>
<keyword evidence="4 6" id="KW-1133">Transmembrane helix</keyword>
<feature type="transmembrane region" description="Helical" evidence="6">
    <location>
        <begin position="53"/>
        <end position="74"/>
    </location>
</feature>
<organism evidence="8 9">
    <name type="scientific">Planomicrobium soli</name>
    <dbReference type="NCBI Taxonomy" id="1176648"/>
    <lineage>
        <taxon>Bacteria</taxon>
        <taxon>Bacillati</taxon>
        <taxon>Bacillota</taxon>
        <taxon>Bacilli</taxon>
        <taxon>Bacillales</taxon>
        <taxon>Caryophanaceae</taxon>
        <taxon>Planomicrobium</taxon>
    </lineage>
</organism>
<dbReference type="InterPro" id="IPR021062">
    <property type="entry name" value="ArAE_1_C"/>
</dbReference>
<dbReference type="PANTHER" id="PTHR40064:SF1">
    <property type="entry name" value="MEMBRANE PROTEIN"/>
    <property type="match status" value="1"/>
</dbReference>
<dbReference type="Pfam" id="PF11728">
    <property type="entry name" value="ArAE_1_C"/>
    <property type="match status" value="1"/>
</dbReference>
<proteinExistence type="predicted"/>
<dbReference type="GO" id="GO:0005886">
    <property type="term" value="C:plasma membrane"/>
    <property type="evidence" value="ECO:0007669"/>
    <property type="project" value="UniProtKB-SubCell"/>
</dbReference>
<evidence type="ECO:0000313" key="8">
    <source>
        <dbReference type="EMBL" id="PSL41109.1"/>
    </source>
</evidence>
<keyword evidence="2" id="KW-1003">Cell membrane</keyword>
<accession>A0A2P8H4I6</accession>
<feature type="domain" description="Putative aromatic acid exporter C-terminal" evidence="7">
    <location>
        <begin position="150"/>
        <end position="314"/>
    </location>
</feature>
<dbReference type="Pfam" id="PF06081">
    <property type="entry name" value="ArAE_1"/>
    <property type="match status" value="1"/>
</dbReference>
<dbReference type="InterPro" id="IPR010343">
    <property type="entry name" value="ArAE_1"/>
</dbReference>
<evidence type="ECO:0000256" key="1">
    <source>
        <dbReference type="ARBA" id="ARBA00004651"/>
    </source>
</evidence>
<evidence type="ECO:0000256" key="3">
    <source>
        <dbReference type="ARBA" id="ARBA00022692"/>
    </source>
</evidence>